<organism evidence="2 3">
    <name type="scientific">Romeriopsis navalis LEGE 11480</name>
    <dbReference type="NCBI Taxonomy" id="2777977"/>
    <lineage>
        <taxon>Bacteria</taxon>
        <taxon>Bacillati</taxon>
        <taxon>Cyanobacteriota</taxon>
        <taxon>Cyanophyceae</taxon>
        <taxon>Leptolyngbyales</taxon>
        <taxon>Leptolyngbyaceae</taxon>
        <taxon>Romeriopsis</taxon>
        <taxon>Romeriopsis navalis</taxon>
    </lineage>
</organism>
<feature type="compositionally biased region" description="Polar residues" evidence="1">
    <location>
        <begin position="44"/>
        <end position="64"/>
    </location>
</feature>
<feature type="region of interest" description="Disordered" evidence="1">
    <location>
        <begin position="31"/>
        <end position="74"/>
    </location>
</feature>
<dbReference type="RefSeq" id="WP_264327890.1">
    <property type="nucleotide sequence ID" value="NZ_JADEXQ010000149.1"/>
</dbReference>
<dbReference type="Proteomes" id="UP000625316">
    <property type="component" value="Unassembled WGS sequence"/>
</dbReference>
<dbReference type="AlphaFoldDB" id="A0A928Z6W7"/>
<accession>A0A928Z6W7</accession>
<evidence type="ECO:0000256" key="1">
    <source>
        <dbReference type="SAM" id="MobiDB-lite"/>
    </source>
</evidence>
<sequence>MATQKEILGHLLSYVSNEIFAQPTYRPSPILDAAASGKTAPGITPTNHSHDPQTTPQSLNSLTRSRQHSMLVCI</sequence>
<comment type="caution">
    <text evidence="2">The sequence shown here is derived from an EMBL/GenBank/DDBJ whole genome shotgun (WGS) entry which is preliminary data.</text>
</comment>
<proteinExistence type="predicted"/>
<evidence type="ECO:0000313" key="3">
    <source>
        <dbReference type="Proteomes" id="UP000625316"/>
    </source>
</evidence>
<keyword evidence="3" id="KW-1185">Reference proteome</keyword>
<evidence type="ECO:0000313" key="2">
    <source>
        <dbReference type="EMBL" id="MBE9033078.1"/>
    </source>
</evidence>
<name>A0A928Z6W7_9CYAN</name>
<dbReference type="EMBL" id="JADEXQ010000149">
    <property type="protein sequence ID" value="MBE9033078.1"/>
    <property type="molecule type" value="Genomic_DNA"/>
</dbReference>
<protein>
    <submittedName>
        <fullName evidence="2">Uncharacterized protein</fullName>
    </submittedName>
</protein>
<gene>
    <name evidence="2" type="ORF">IQ266_25400</name>
</gene>
<reference evidence="2" key="1">
    <citation type="submission" date="2020-10" db="EMBL/GenBank/DDBJ databases">
        <authorList>
            <person name="Castelo-Branco R."/>
            <person name="Eusebio N."/>
            <person name="Adriana R."/>
            <person name="Vieira A."/>
            <person name="Brugerolle De Fraissinette N."/>
            <person name="Rezende De Castro R."/>
            <person name="Schneider M.P."/>
            <person name="Vasconcelos V."/>
            <person name="Leao P.N."/>
        </authorList>
    </citation>
    <scope>NUCLEOTIDE SEQUENCE</scope>
    <source>
        <strain evidence="2">LEGE 11480</strain>
    </source>
</reference>